<protein>
    <recommendedName>
        <fullName evidence="3">SAGA-associated factor 11</fullName>
    </recommendedName>
</protein>
<proteinExistence type="predicted"/>
<evidence type="ECO:0000313" key="2">
    <source>
        <dbReference type="Proteomes" id="UP000813462"/>
    </source>
</evidence>
<dbReference type="GO" id="GO:0000124">
    <property type="term" value="C:SAGA complex"/>
    <property type="evidence" value="ECO:0007669"/>
    <property type="project" value="InterPro"/>
</dbReference>
<sequence length="445" mass="48322">MVCSLGSGRMAVMARLLAAKSFSPSITEEVGHQKLAAQSICRELSEADEANLLDEEDMHVFGLKPMDDPLHLVCCNACKKPVKASQYAAHAELCRTLNSIEENNLGLDGCIRHRKPTKKERKKLLTAYANKATSVVELERSESIDANDTGVSQSKLDGLLGKNVMLVLSVFWMVAVCYLTIRSVKSPGNSAYVDTKYLMDGSGLSPGNTDHSACVMAPPTKRSKLIAGGWLPLSDDIETVAAVSKVTSSQDTCRDSLKGTVSVSNTPNDQVFVCKTSGKVDECCLPLEDIPFPLASKVYYSQRSNRLRSALCRLYCESVASTKQLFSDPVNSEMLNETMIPSQASSQKNSPLKQRNNLLNNKQDSLSMPSMRKPDQFLVQSSEVCLGTSGGCQPPGDFSKQFPADNVPRPQVTPASLTRNKYLPKPFSGQSLGTVQQQNGSVPVI</sequence>
<dbReference type="PANTHER" id="PTHR47805">
    <property type="entry name" value="SAGA-ASSOCIATED FACTOR 73"/>
    <property type="match status" value="1"/>
</dbReference>
<organism evidence="1 2">
    <name type="scientific">Ziziphus jujuba var. spinosa</name>
    <dbReference type="NCBI Taxonomy" id="714518"/>
    <lineage>
        <taxon>Eukaryota</taxon>
        <taxon>Viridiplantae</taxon>
        <taxon>Streptophyta</taxon>
        <taxon>Embryophyta</taxon>
        <taxon>Tracheophyta</taxon>
        <taxon>Spermatophyta</taxon>
        <taxon>Magnoliopsida</taxon>
        <taxon>eudicotyledons</taxon>
        <taxon>Gunneridae</taxon>
        <taxon>Pentapetalae</taxon>
        <taxon>rosids</taxon>
        <taxon>fabids</taxon>
        <taxon>Rosales</taxon>
        <taxon>Rhamnaceae</taxon>
        <taxon>Paliureae</taxon>
        <taxon>Ziziphus</taxon>
    </lineage>
</organism>
<comment type="caution">
    <text evidence="1">The sequence shown here is derived from an EMBL/GenBank/DDBJ whole genome shotgun (WGS) entry which is preliminary data.</text>
</comment>
<reference evidence="1" key="1">
    <citation type="journal article" date="2021" name="Front. Plant Sci.">
        <title>Chromosome-Scale Genome Assembly for Chinese Sour Jujube and Insights Into Its Genome Evolution and Domestication Signature.</title>
        <authorList>
            <person name="Shen L.-Y."/>
            <person name="Luo H."/>
            <person name="Wang X.-L."/>
            <person name="Wang X.-M."/>
            <person name="Qiu X.-J."/>
            <person name="Liu H."/>
            <person name="Zhou S.-S."/>
            <person name="Jia K.-H."/>
            <person name="Nie S."/>
            <person name="Bao Y.-T."/>
            <person name="Zhang R.-G."/>
            <person name="Yun Q.-Z."/>
            <person name="Chai Y.-H."/>
            <person name="Lu J.-Y."/>
            <person name="Li Y."/>
            <person name="Zhao S.-W."/>
            <person name="Mao J.-F."/>
            <person name="Jia S.-G."/>
            <person name="Mao Y.-M."/>
        </authorList>
    </citation>
    <scope>NUCLEOTIDE SEQUENCE</scope>
    <source>
        <strain evidence="1">AT0</strain>
        <tissue evidence="1">Leaf</tissue>
    </source>
</reference>
<evidence type="ECO:0008006" key="3">
    <source>
        <dbReference type="Google" id="ProtNLM"/>
    </source>
</evidence>
<gene>
    <name evidence="1" type="ORF">FEM48_Zijuj12G0183000</name>
</gene>
<accession>A0A978UET3</accession>
<dbReference type="PANTHER" id="PTHR47805:SF1">
    <property type="entry name" value="SAGA-ASSOCIATED FACTOR 73"/>
    <property type="match status" value="1"/>
</dbReference>
<dbReference type="InterPro" id="IPR037804">
    <property type="entry name" value="SGF73"/>
</dbReference>
<evidence type="ECO:0000313" key="1">
    <source>
        <dbReference type="EMBL" id="KAH7513276.1"/>
    </source>
</evidence>
<dbReference type="AlphaFoldDB" id="A0A978UET3"/>
<dbReference type="Proteomes" id="UP000813462">
    <property type="component" value="Unassembled WGS sequence"/>
</dbReference>
<dbReference type="EMBL" id="JAEACU010000012">
    <property type="protein sequence ID" value="KAH7513276.1"/>
    <property type="molecule type" value="Genomic_DNA"/>
</dbReference>
<name>A0A978UET3_ZIZJJ</name>